<sequence length="1299" mass="148018">MAVVGHRLTRTRSTLQRIFKGLTIDGNSTHYMYYKYAPRNNVIGSAKSEEEWLRKKDKLYGLPVLQESTWEEIFEEYEFNCELGEKALAIYLDSLVEPEKVEPEEEFLRNYHMRAEDMSDTVEFIRARSREECAVYGDLSLKYWSALILELATENKHYPIGLQTLKSLITQYGAPFRQNSRDLSKISDEILASTIVLLVEMCISESLLELNAIYRMREIEEKHIVIGSHKIELHHLIQELFLVCLPHPKKINNMLRAAYSWYVKTLGTASENITYLSSRGGDDRNSKDVVYTHFVTERNMYARMLRISRFHRDSKKANIQKVVETIEYANSLLTSTKVDLPIFRALMHSVYTDYFDPRSKQHVLFASYLLSLQVISGYGRAWVKNKGDDEEKIMKPAENNLVSRVCDKTKYFVQKAYDEAKRNGFEIVKPESMYSSLLRLAKNTSSGMSTTVEVTKSFSPKGENREKVKINSRQKAIVIMSEGQKIYSPEYLNKKFNTVESYQTKGSRDVPIKATRVIYAIHVSILAPQLLLTLPLNEYFARHGGPTNPDTNLLSGKVIIGDLEATGSRVMDASDTFRNTGDPTVITFALDYSEYDQHMTLYNFREGMLSGMRSALSCYDTYRYDGYTVNEMIEFGYGEGRIQNTLWSGKRAVMRISREAYDQLPAVRKEVPDDAPFRATRPGIHLIDNFEGLDPYDGDDVVLVSPWDGSDLAKVSTHLSGENSTLVANSLHNMAIGSVIQEELGKKFGHTLKVLSEMYVGDDTLWYLRFSSSDSGLLDACVDLIFDVVSKVGHEASPAKTTMLPFSAEKTQTHAKCGIYIPQDRMMMISSERVKNIENIQGYMRSNVMTYVTKVSRGFSEELAHRILLFKSAILGHRKLKRTVKDNTQFRSRAFDSEEDGYTLCIIRDPSILYTPVAWNGYGASPLSLNIVMTPELYLDMLQLPEACEWVKPYSHLIDNHLPPWNETEADTKQIRSNTEMGLFSKLARKAVTASLMDPMLSESVRTLPLQGFGPHKLSHTMMHSALLKEPRARTLLSTGYELEYQKSLNGHCGGKAKIDVAGHDLEISTTYAKIFRVDFGEEVTFNKLEYPDRNLSPRFLLQKLIIGNRTSTRMRMSYVDKIDSILRGDVVMRGFITSNHIIRLMEDIGSGYNAEDLTTLFSLMNLDPKVANRLAEYLTQDKTKFDVQRLAKGGVGGDEFTMSLNLMTSEFVDQLVEFPTQLFQAERDALILHASQLAMTLAALGKPLRHMRFVITEEHKKELRNVRIRSKLPKRSTVKTLVQDIRRLGAGIVEQQFL</sequence>
<dbReference type="GO" id="GO:0000166">
    <property type="term" value="F:nucleotide binding"/>
    <property type="evidence" value="ECO:0007669"/>
    <property type="project" value="UniProtKB-KW"/>
</dbReference>
<keyword evidence="5 8" id="KW-0548">Nucleotidyltransferase</keyword>
<evidence type="ECO:0000259" key="9">
    <source>
        <dbReference type="PROSITE" id="PS50523"/>
    </source>
</evidence>
<proteinExistence type="inferred from homology"/>
<keyword evidence="7 8" id="KW-0693">Viral RNA replication</keyword>
<dbReference type="InterPro" id="IPR008723">
    <property type="entry name" value="RNA_pol_orbivir"/>
</dbReference>
<evidence type="ECO:0000256" key="4">
    <source>
        <dbReference type="ARBA" id="ARBA00022679"/>
    </source>
</evidence>
<evidence type="ECO:0000256" key="8">
    <source>
        <dbReference type="PIRNR" id="PIRNR000821"/>
    </source>
</evidence>
<evidence type="ECO:0000256" key="3">
    <source>
        <dbReference type="ARBA" id="ARBA00022484"/>
    </source>
</evidence>
<gene>
    <name evidence="10" type="primary">VP1</name>
</gene>
<protein>
    <recommendedName>
        <fullName evidence="2 8">RNA-directed RNA polymerase</fullName>
        <ecNumber evidence="2 8">2.7.7.48</ecNumber>
    </recommendedName>
</protein>
<evidence type="ECO:0000256" key="6">
    <source>
        <dbReference type="ARBA" id="ARBA00022741"/>
    </source>
</evidence>
<dbReference type="SUPFAM" id="SSF56672">
    <property type="entry name" value="DNA/RNA polymerases"/>
    <property type="match status" value="1"/>
</dbReference>
<reference evidence="10 11" key="1">
    <citation type="journal article" date="2014" name="Arch. Virol.">
        <title>First isolation and characterization of a mosquito-borne orbivirus belonging to the species Umatilla virus in East Asia.</title>
        <authorList>
            <person name="Ejiri H."/>
            <person name="Kuwata R."/>
            <person name="Tsuda Y."/>
            <person name="Sasaki T."/>
            <person name="Kobayashi M."/>
            <person name="Sato Y."/>
            <person name="Sawabe K."/>
            <person name="Isawa H."/>
        </authorList>
    </citation>
    <scope>NUCLEOTIDE SEQUENCE [LARGE SCALE GENOMIC DNA]</scope>
    <source>
        <strain evidence="10">S7</strain>
    </source>
</reference>
<comment type="similarity">
    <text evidence="1 8">Belongs to the reoviridae RNA-directed RNA polymerase family.</text>
</comment>
<dbReference type="GO" id="GO:0006351">
    <property type="term" value="P:DNA-templated transcription"/>
    <property type="evidence" value="ECO:0007669"/>
    <property type="project" value="UniProtKB-UniRule"/>
</dbReference>
<evidence type="ECO:0000313" key="11">
    <source>
        <dbReference type="Proteomes" id="UP000146808"/>
    </source>
</evidence>
<dbReference type="PROSITE" id="PS50523">
    <property type="entry name" value="RDRP_DSRNA_REO"/>
    <property type="match status" value="1"/>
</dbReference>
<keyword evidence="6 8" id="KW-0547">Nucleotide-binding</keyword>
<evidence type="ECO:0000256" key="7">
    <source>
        <dbReference type="ARBA" id="ARBA00022953"/>
    </source>
</evidence>
<dbReference type="Pfam" id="PF05788">
    <property type="entry name" value="Orbi_VP1"/>
    <property type="match status" value="1"/>
</dbReference>
<evidence type="ECO:0000313" key="10">
    <source>
        <dbReference type="EMBL" id="BAP18631.1"/>
    </source>
</evidence>
<dbReference type="GO" id="GO:0003968">
    <property type="term" value="F:RNA-directed RNA polymerase activity"/>
    <property type="evidence" value="ECO:0007669"/>
    <property type="project" value="UniProtKB-UniRule"/>
</dbReference>
<keyword evidence="4 8" id="KW-0808">Transferase</keyword>
<accession>A0A077JIF0</accession>
<dbReference type="GO" id="GO:0003723">
    <property type="term" value="F:RNA binding"/>
    <property type="evidence" value="ECO:0007669"/>
    <property type="project" value="InterPro"/>
</dbReference>
<evidence type="ECO:0000256" key="1">
    <source>
        <dbReference type="ARBA" id="ARBA00009581"/>
    </source>
</evidence>
<name>A0A077JIF0_9REOV</name>
<organism evidence="10 11">
    <name type="scientific">Koyama Hill virus</name>
    <dbReference type="NCBI Taxonomy" id="1435294"/>
    <lineage>
        <taxon>Viruses</taxon>
        <taxon>Riboviria</taxon>
        <taxon>Orthornavirae</taxon>
        <taxon>Duplornaviricota</taxon>
        <taxon>Resentoviricetes</taxon>
        <taxon>Reovirales</taxon>
        <taxon>Sedoreoviridae</taxon>
        <taxon>Orbivirus</taxon>
        <taxon>Orbivirus umatillaense</taxon>
        <taxon>Umatilla virus</taxon>
    </lineage>
</organism>
<dbReference type="GO" id="GO:0019079">
    <property type="term" value="P:viral genome replication"/>
    <property type="evidence" value="ECO:0007669"/>
    <property type="project" value="InterPro"/>
</dbReference>
<dbReference type="Proteomes" id="UP000146808">
    <property type="component" value="Genome"/>
</dbReference>
<evidence type="ECO:0000256" key="2">
    <source>
        <dbReference type="ARBA" id="ARBA00012494"/>
    </source>
</evidence>
<evidence type="ECO:0000256" key="5">
    <source>
        <dbReference type="ARBA" id="ARBA00022695"/>
    </source>
</evidence>
<dbReference type="EMBL" id="AB894484">
    <property type="protein sequence ID" value="BAP18631.1"/>
    <property type="molecule type" value="Genomic_RNA"/>
</dbReference>
<feature type="domain" description="RdRp catalytic" evidence="9">
    <location>
        <begin position="558"/>
        <end position="809"/>
    </location>
</feature>
<dbReference type="InterPro" id="IPR007097">
    <property type="entry name" value="RNA-dir_pol_reovirus"/>
</dbReference>
<dbReference type="PIRSF" id="PIRSF000821">
    <property type="entry name" value="RdRPol"/>
    <property type="match status" value="1"/>
</dbReference>
<comment type="catalytic activity">
    <reaction evidence="8">
        <text>RNA(n) + a ribonucleoside 5'-triphosphate = RNA(n+1) + diphosphate</text>
        <dbReference type="Rhea" id="RHEA:21248"/>
        <dbReference type="Rhea" id="RHEA-COMP:14527"/>
        <dbReference type="Rhea" id="RHEA-COMP:17342"/>
        <dbReference type="ChEBI" id="CHEBI:33019"/>
        <dbReference type="ChEBI" id="CHEBI:61557"/>
        <dbReference type="ChEBI" id="CHEBI:140395"/>
        <dbReference type="EC" id="2.7.7.48"/>
    </reaction>
</comment>
<dbReference type="InterPro" id="IPR043502">
    <property type="entry name" value="DNA/RNA_pol_sf"/>
</dbReference>
<dbReference type="EC" id="2.7.7.48" evidence="2 8"/>
<keyword evidence="3 8" id="KW-0696">RNA-directed RNA polymerase</keyword>